<comment type="caution">
    <text evidence="1">The sequence shown here is derived from an EMBL/GenBank/DDBJ whole genome shotgun (WGS) entry which is preliminary data.</text>
</comment>
<accession>A0A921AX85</accession>
<dbReference type="GO" id="GO:0006260">
    <property type="term" value="P:DNA replication"/>
    <property type="evidence" value="ECO:0007669"/>
    <property type="project" value="InterPro"/>
</dbReference>
<protein>
    <submittedName>
        <fullName evidence="1">Uncharacterized protein</fullName>
    </submittedName>
</protein>
<dbReference type="InterPro" id="IPR012833">
    <property type="entry name" value="NrdD"/>
</dbReference>
<dbReference type="EMBL" id="DYZA01000187">
    <property type="protein sequence ID" value="HJD97823.1"/>
    <property type="molecule type" value="Genomic_DNA"/>
</dbReference>
<proteinExistence type="predicted"/>
<dbReference type="Pfam" id="PF13597">
    <property type="entry name" value="NRDD"/>
    <property type="match status" value="1"/>
</dbReference>
<gene>
    <name evidence="1" type="ORF">K8W16_09285</name>
</gene>
<evidence type="ECO:0000313" key="2">
    <source>
        <dbReference type="Proteomes" id="UP000698963"/>
    </source>
</evidence>
<reference evidence="1" key="2">
    <citation type="submission" date="2021-09" db="EMBL/GenBank/DDBJ databases">
        <authorList>
            <person name="Gilroy R."/>
        </authorList>
    </citation>
    <scope>NUCLEOTIDE SEQUENCE</scope>
    <source>
        <strain evidence="1">ChiGjej2B2-19336</strain>
    </source>
</reference>
<organism evidence="1 2">
    <name type="scientific">Mailhella massiliensis</name>
    <dbReference type="NCBI Taxonomy" id="1903261"/>
    <lineage>
        <taxon>Bacteria</taxon>
        <taxon>Pseudomonadati</taxon>
        <taxon>Thermodesulfobacteriota</taxon>
        <taxon>Desulfovibrionia</taxon>
        <taxon>Desulfovibrionales</taxon>
        <taxon>Desulfovibrionaceae</taxon>
        <taxon>Mailhella</taxon>
    </lineage>
</organism>
<dbReference type="AlphaFoldDB" id="A0A921AX85"/>
<dbReference type="GO" id="GO:0008998">
    <property type="term" value="F:ribonucleoside-triphosphate reductase (thioredoxin) activity"/>
    <property type="evidence" value="ECO:0007669"/>
    <property type="project" value="InterPro"/>
</dbReference>
<name>A0A921AX85_9BACT</name>
<dbReference type="RefSeq" id="WP_304122869.1">
    <property type="nucleotide sequence ID" value="NZ_DYZA01000187.1"/>
</dbReference>
<dbReference type="Proteomes" id="UP000698963">
    <property type="component" value="Unassembled WGS sequence"/>
</dbReference>
<evidence type="ECO:0000313" key="1">
    <source>
        <dbReference type="EMBL" id="HJD97823.1"/>
    </source>
</evidence>
<sequence length="53" mass="6232">MDAYVVGQGVKFERIRRITGYLVGDLDRFNSGKRAEERDRVKHCSMNDWEAKK</sequence>
<reference evidence="1" key="1">
    <citation type="journal article" date="2021" name="PeerJ">
        <title>Extensive microbial diversity within the chicken gut microbiome revealed by metagenomics and culture.</title>
        <authorList>
            <person name="Gilroy R."/>
            <person name="Ravi A."/>
            <person name="Getino M."/>
            <person name="Pursley I."/>
            <person name="Horton D.L."/>
            <person name="Alikhan N.F."/>
            <person name="Baker D."/>
            <person name="Gharbi K."/>
            <person name="Hall N."/>
            <person name="Watson M."/>
            <person name="Adriaenssens E.M."/>
            <person name="Foster-Nyarko E."/>
            <person name="Jarju S."/>
            <person name="Secka A."/>
            <person name="Antonio M."/>
            <person name="Oren A."/>
            <person name="Chaudhuri R.R."/>
            <person name="La Ragione R."/>
            <person name="Hildebrand F."/>
            <person name="Pallen M.J."/>
        </authorList>
    </citation>
    <scope>NUCLEOTIDE SEQUENCE</scope>
    <source>
        <strain evidence="1">ChiGjej2B2-19336</strain>
    </source>
</reference>